<feature type="transmembrane region" description="Helical" evidence="5">
    <location>
        <begin position="99"/>
        <end position="122"/>
    </location>
</feature>
<evidence type="ECO:0000259" key="6">
    <source>
        <dbReference type="PROSITE" id="PS50262"/>
    </source>
</evidence>
<sequence>MADCQFLGLPFLEFKFIFVGIIGTIIAIISAVENLLLFITFMISKKLKQRDLTYLTTLSVLDICVAVSYIDIMSIQIYAEYFKNYPLFVFWHNWLKESFTVSNITLSSGSFILIAATFERYLQTKSNSQWKYFLKRMHKYKKLIVCLCIFLGILFRGTIYFEIDIRHDKKCIGFSGWSVALSNLSQNEIYSVYWRFWIRRIATIFGPFFILTFCNLSIIYHLRKHFEEENLKKMLTVDYTSSQSIDLLSHRLRIRAMTRSLIMVVSCYLWANIIDVVVAFWEYINVESLKSLPGFYTVASDISSVLPVLASAVRLIIYSINDVVIKNEVRKTLKKIISIFFPCLKINIENESLNINNSFLNNSFTANIKNNLVAVCVGNENAHNIISPVEKKSNSKNEEIIKNEEIDIIELIHQNKKFERKRLI</sequence>
<dbReference type="SUPFAM" id="SSF81321">
    <property type="entry name" value="Family A G protein-coupled receptor-like"/>
    <property type="match status" value="1"/>
</dbReference>
<feature type="transmembrane region" description="Helical" evidence="5">
    <location>
        <begin position="16"/>
        <end position="43"/>
    </location>
</feature>
<feature type="transmembrane region" description="Helical" evidence="5">
    <location>
        <begin position="261"/>
        <end position="284"/>
    </location>
</feature>
<feature type="transmembrane region" description="Helical" evidence="5">
    <location>
        <begin position="55"/>
        <end position="79"/>
    </location>
</feature>
<proteinExistence type="predicted"/>
<name>A0A0N5A3S6_PARTI</name>
<feature type="domain" description="G-protein coupled receptors family 1 profile" evidence="6">
    <location>
        <begin position="33"/>
        <end position="318"/>
    </location>
</feature>
<dbReference type="WBParaSite" id="PTRK_0001628000.1">
    <property type="protein sequence ID" value="PTRK_0001628000.1"/>
    <property type="gene ID" value="PTRK_0001628000"/>
</dbReference>
<dbReference type="CDD" id="cd14978">
    <property type="entry name" value="7tmA_FMRFamide_R-like"/>
    <property type="match status" value="1"/>
</dbReference>
<dbReference type="PROSITE" id="PS50262">
    <property type="entry name" value="G_PROTEIN_RECEP_F1_2"/>
    <property type="match status" value="1"/>
</dbReference>
<evidence type="ECO:0000256" key="4">
    <source>
        <dbReference type="ARBA" id="ARBA00023136"/>
    </source>
</evidence>
<reference evidence="8" key="1">
    <citation type="submission" date="2017-02" db="UniProtKB">
        <authorList>
            <consortium name="WormBaseParasite"/>
        </authorList>
    </citation>
    <scope>IDENTIFICATION</scope>
</reference>
<dbReference type="GO" id="GO:0016020">
    <property type="term" value="C:membrane"/>
    <property type="evidence" value="ECO:0007669"/>
    <property type="project" value="UniProtKB-SubCell"/>
</dbReference>
<dbReference type="InterPro" id="IPR017452">
    <property type="entry name" value="GPCR_Rhodpsn_7TM"/>
</dbReference>
<dbReference type="PANTHER" id="PTHR46709:SF8">
    <property type="entry name" value="G-PROTEIN COUPLED RECEPTORS FAMILY 1 PROFILE DOMAIN-CONTAINING PROTEIN"/>
    <property type="match status" value="1"/>
</dbReference>
<feature type="transmembrane region" description="Helical" evidence="5">
    <location>
        <begin position="143"/>
        <end position="161"/>
    </location>
</feature>
<evidence type="ECO:0000256" key="3">
    <source>
        <dbReference type="ARBA" id="ARBA00022989"/>
    </source>
</evidence>
<dbReference type="AlphaFoldDB" id="A0A0N5A3S6"/>
<evidence type="ECO:0000256" key="2">
    <source>
        <dbReference type="ARBA" id="ARBA00022692"/>
    </source>
</evidence>
<evidence type="ECO:0000256" key="5">
    <source>
        <dbReference type="SAM" id="Phobius"/>
    </source>
</evidence>
<keyword evidence="3 5" id="KW-1133">Transmembrane helix</keyword>
<keyword evidence="4 5" id="KW-0472">Membrane</keyword>
<dbReference type="STRING" id="131310.A0A0N5A3S6"/>
<protein>
    <submittedName>
        <fullName evidence="8">G_PROTEIN_RECEP_F1_2 domain-containing protein</fullName>
    </submittedName>
</protein>
<evidence type="ECO:0000313" key="7">
    <source>
        <dbReference type="Proteomes" id="UP000038045"/>
    </source>
</evidence>
<feature type="transmembrane region" description="Helical" evidence="5">
    <location>
        <begin position="201"/>
        <end position="222"/>
    </location>
</feature>
<comment type="subcellular location">
    <subcellularLocation>
        <location evidence="1">Membrane</location>
    </subcellularLocation>
</comment>
<accession>A0A0N5A3S6</accession>
<keyword evidence="7" id="KW-1185">Reference proteome</keyword>
<dbReference type="Gene3D" id="1.20.1070.10">
    <property type="entry name" value="Rhodopsin 7-helix transmembrane proteins"/>
    <property type="match status" value="1"/>
</dbReference>
<dbReference type="PANTHER" id="PTHR46709">
    <property type="entry name" value="PROTEIN CBG23488-RELATED"/>
    <property type="match status" value="1"/>
</dbReference>
<feature type="transmembrane region" description="Helical" evidence="5">
    <location>
        <begin position="304"/>
        <end position="325"/>
    </location>
</feature>
<evidence type="ECO:0000313" key="8">
    <source>
        <dbReference type="WBParaSite" id="PTRK_0001628000.1"/>
    </source>
</evidence>
<dbReference type="Proteomes" id="UP000038045">
    <property type="component" value="Unplaced"/>
</dbReference>
<evidence type="ECO:0000256" key="1">
    <source>
        <dbReference type="ARBA" id="ARBA00004370"/>
    </source>
</evidence>
<organism evidence="7 8">
    <name type="scientific">Parastrongyloides trichosuri</name>
    <name type="common">Possum-specific nematode worm</name>
    <dbReference type="NCBI Taxonomy" id="131310"/>
    <lineage>
        <taxon>Eukaryota</taxon>
        <taxon>Metazoa</taxon>
        <taxon>Ecdysozoa</taxon>
        <taxon>Nematoda</taxon>
        <taxon>Chromadorea</taxon>
        <taxon>Rhabditida</taxon>
        <taxon>Tylenchina</taxon>
        <taxon>Panagrolaimomorpha</taxon>
        <taxon>Strongyloidoidea</taxon>
        <taxon>Strongyloididae</taxon>
        <taxon>Parastrongyloides</taxon>
    </lineage>
</organism>
<keyword evidence="2 5" id="KW-0812">Transmembrane</keyword>